<dbReference type="AlphaFoldDB" id="I1D013"/>
<dbReference type="RefSeq" id="WP_005462866.1">
    <property type="nucleotide sequence ID" value="NZ_CM001484.1"/>
</dbReference>
<dbReference type="HOGENOM" id="CLU_2182049_0_0_11"/>
<keyword evidence="2" id="KW-1185">Reference proteome</keyword>
<reference evidence="2" key="2">
    <citation type="submission" date="2012-01" db="EMBL/GenBank/DDBJ databases">
        <title>Noncontiguous Finished sequence of chromosome of Saccharomonospora glauca K62.</title>
        <authorList>
            <consortium name="US DOE Joint Genome Institute"/>
            <person name="Lucas S."/>
            <person name="Han J."/>
            <person name="Lapidus A."/>
            <person name="Cheng J.-F."/>
            <person name="Goodwin L."/>
            <person name="Pitluck S."/>
            <person name="Peters L."/>
            <person name="Mikhailova N."/>
            <person name="Held B."/>
            <person name="Detter J.C."/>
            <person name="Han C."/>
            <person name="Tapia R."/>
            <person name="Land M."/>
            <person name="Hauser L."/>
            <person name="Kyrpides N."/>
            <person name="Ivanova N."/>
            <person name="Pagani I."/>
            <person name="Brambilla E.-M."/>
            <person name="Klenk H.-P."/>
            <person name="Woyke T."/>
        </authorList>
    </citation>
    <scope>NUCLEOTIDE SEQUENCE [LARGE SCALE GENOMIC DNA]</scope>
    <source>
        <strain evidence="2">K62</strain>
    </source>
</reference>
<protein>
    <submittedName>
        <fullName evidence="1">Uncharacterized protein</fullName>
    </submittedName>
</protein>
<dbReference type="EMBL" id="CM001484">
    <property type="protein sequence ID" value="EIE98287.1"/>
    <property type="molecule type" value="Genomic_DNA"/>
</dbReference>
<reference evidence="1 2" key="1">
    <citation type="submission" date="2011-09" db="EMBL/GenBank/DDBJ databases">
        <authorList>
            <consortium name="US DOE Joint Genome Institute (JGI-PGF)"/>
            <person name="Lucas S."/>
            <person name="Han J."/>
            <person name="Lapidus A."/>
            <person name="Cheng J.-F."/>
            <person name="Goodwin L."/>
            <person name="Pitluck S."/>
            <person name="Peters L."/>
            <person name="Land M.L."/>
            <person name="Hauser L."/>
            <person name="Brambilla E."/>
            <person name="Klenk H.-P."/>
            <person name="Woyke T.J."/>
        </authorList>
    </citation>
    <scope>NUCLEOTIDE SEQUENCE [LARGE SCALE GENOMIC DNA]</scope>
    <source>
        <strain evidence="1 2">K62</strain>
    </source>
</reference>
<proteinExistence type="predicted"/>
<organism evidence="1 2">
    <name type="scientific">Saccharomonospora glauca K62</name>
    <dbReference type="NCBI Taxonomy" id="928724"/>
    <lineage>
        <taxon>Bacteria</taxon>
        <taxon>Bacillati</taxon>
        <taxon>Actinomycetota</taxon>
        <taxon>Actinomycetes</taxon>
        <taxon>Pseudonocardiales</taxon>
        <taxon>Pseudonocardiaceae</taxon>
        <taxon>Saccharomonospora</taxon>
    </lineage>
</organism>
<dbReference type="STRING" id="928724.SacglDRAFT_01364"/>
<evidence type="ECO:0000313" key="2">
    <source>
        <dbReference type="Proteomes" id="UP000005087"/>
    </source>
</evidence>
<evidence type="ECO:0000313" key="1">
    <source>
        <dbReference type="EMBL" id="EIE98287.1"/>
    </source>
</evidence>
<sequence>MGGLKDLIDEDLLTDARKVDSFLRDHGEDLPSIENTLRLVRDIDTDRLRTVAKDVWGTGGEAGKDLVGTKFDACITKLDEARRESSSWTGDGKNAYAQRIEKIKKASTT</sequence>
<name>I1D013_9PSEU</name>
<dbReference type="Proteomes" id="UP000005087">
    <property type="component" value="Chromosome"/>
</dbReference>
<gene>
    <name evidence="1" type="ORF">SacglDRAFT_01364</name>
</gene>
<accession>I1D013</accession>